<keyword evidence="3" id="KW-1185">Reference proteome</keyword>
<keyword evidence="1" id="KW-0812">Transmembrane</keyword>
<feature type="transmembrane region" description="Helical" evidence="1">
    <location>
        <begin position="34"/>
        <end position="54"/>
    </location>
</feature>
<feature type="transmembrane region" description="Helical" evidence="1">
    <location>
        <begin position="75"/>
        <end position="94"/>
    </location>
</feature>
<comment type="caution">
    <text evidence="2">The sequence shown here is derived from an EMBL/GenBank/DDBJ whole genome shotgun (WGS) entry which is preliminary data.</text>
</comment>
<feature type="non-terminal residue" evidence="2">
    <location>
        <position position="134"/>
    </location>
</feature>
<evidence type="ECO:0000256" key="1">
    <source>
        <dbReference type="SAM" id="Phobius"/>
    </source>
</evidence>
<keyword evidence="1" id="KW-0472">Membrane</keyword>
<name>A0AAN5CLP7_9BILA</name>
<feature type="transmembrane region" description="Helical" evidence="1">
    <location>
        <begin position="114"/>
        <end position="133"/>
    </location>
</feature>
<reference evidence="3" key="1">
    <citation type="submission" date="2022-10" db="EMBL/GenBank/DDBJ databases">
        <title>Genome assembly of Pristionchus species.</title>
        <authorList>
            <person name="Yoshida K."/>
            <person name="Sommer R.J."/>
        </authorList>
    </citation>
    <scope>NUCLEOTIDE SEQUENCE [LARGE SCALE GENOMIC DNA]</scope>
    <source>
        <strain evidence="3">RS5460</strain>
    </source>
</reference>
<protein>
    <recommendedName>
        <fullName evidence="4">G protein-coupled receptor</fullName>
    </recommendedName>
</protein>
<evidence type="ECO:0000313" key="3">
    <source>
        <dbReference type="Proteomes" id="UP001328107"/>
    </source>
</evidence>
<sequence length="134" mass="15521">SMLGELWLSMGVPIFLLNHGVVYCAGFVPFQMSATLYASIFAAFFFELCTAYLACMYYRRNVIIRDRLKSKRRKIGFLACIQFGSTTTLVAMYLLVERFQIDRESVTEELSWLFVYPCVMFIIFNKYVILLVVG</sequence>
<dbReference type="EMBL" id="BTRK01000004">
    <property type="protein sequence ID" value="GMR46688.1"/>
    <property type="molecule type" value="Genomic_DNA"/>
</dbReference>
<dbReference type="Proteomes" id="UP001328107">
    <property type="component" value="Unassembled WGS sequence"/>
</dbReference>
<organism evidence="2 3">
    <name type="scientific">Pristionchus mayeri</name>
    <dbReference type="NCBI Taxonomy" id="1317129"/>
    <lineage>
        <taxon>Eukaryota</taxon>
        <taxon>Metazoa</taxon>
        <taxon>Ecdysozoa</taxon>
        <taxon>Nematoda</taxon>
        <taxon>Chromadorea</taxon>
        <taxon>Rhabditida</taxon>
        <taxon>Rhabditina</taxon>
        <taxon>Diplogasteromorpha</taxon>
        <taxon>Diplogasteroidea</taxon>
        <taxon>Neodiplogasteridae</taxon>
        <taxon>Pristionchus</taxon>
    </lineage>
</organism>
<accession>A0AAN5CLP7</accession>
<dbReference type="AlphaFoldDB" id="A0AAN5CLP7"/>
<evidence type="ECO:0000313" key="2">
    <source>
        <dbReference type="EMBL" id="GMR46688.1"/>
    </source>
</evidence>
<gene>
    <name evidence="2" type="ORF">PMAYCL1PPCAC_16883</name>
</gene>
<proteinExistence type="predicted"/>
<evidence type="ECO:0008006" key="4">
    <source>
        <dbReference type="Google" id="ProtNLM"/>
    </source>
</evidence>
<keyword evidence="1" id="KW-1133">Transmembrane helix</keyword>
<feature type="non-terminal residue" evidence="2">
    <location>
        <position position="1"/>
    </location>
</feature>